<dbReference type="PANTHER" id="PTHR43798:SF33">
    <property type="entry name" value="HYDROLASE, PUTATIVE (AFU_ORTHOLOGUE AFUA_2G14860)-RELATED"/>
    <property type="match status" value="1"/>
</dbReference>
<dbReference type="GO" id="GO:0016020">
    <property type="term" value="C:membrane"/>
    <property type="evidence" value="ECO:0007669"/>
    <property type="project" value="TreeGrafter"/>
</dbReference>
<feature type="domain" description="AB hydrolase-1" evidence="1">
    <location>
        <begin position="7"/>
        <end position="166"/>
    </location>
</feature>
<reference evidence="2" key="1">
    <citation type="submission" date="2019-08" db="EMBL/GenBank/DDBJ databases">
        <authorList>
            <person name="Kucharzyk K."/>
            <person name="Murdoch R.W."/>
            <person name="Higgins S."/>
            <person name="Loffler F."/>
        </authorList>
    </citation>
    <scope>NUCLEOTIDE SEQUENCE</scope>
</reference>
<dbReference type="SUPFAM" id="SSF53474">
    <property type="entry name" value="alpha/beta-Hydrolases"/>
    <property type="match status" value="1"/>
</dbReference>
<dbReference type="InterPro" id="IPR050266">
    <property type="entry name" value="AB_hydrolase_sf"/>
</dbReference>
<comment type="caution">
    <text evidence="2">The sequence shown here is derived from an EMBL/GenBank/DDBJ whole genome shotgun (WGS) entry which is preliminary data.</text>
</comment>
<gene>
    <name evidence="2" type="primary">nap_6</name>
    <name evidence="2" type="ORF">SDC9_144654</name>
</gene>
<name>A0A645E7K5_9ZZZZ</name>
<organism evidence="2">
    <name type="scientific">bioreactor metagenome</name>
    <dbReference type="NCBI Taxonomy" id="1076179"/>
    <lineage>
        <taxon>unclassified sequences</taxon>
        <taxon>metagenomes</taxon>
        <taxon>ecological metagenomes</taxon>
    </lineage>
</organism>
<keyword evidence="2" id="KW-0378">Hydrolase</keyword>
<dbReference type="AlphaFoldDB" id="A0A645E7K5"/>
<dbReference type="GO" id="GO:0046464">
    <property type="term" value="P:acylglycerol catabolic process"/>
    <property type="evidence" value="ECO:0007669"/>
    <property type="project" value="TreeGrafter"/>
</dbReference>
<protein>
    <submittedName>
        <fullName evidence="2">Putative carboxylesterase nap</fullName>
        <ecNumber evidence="2">3.1.1.1</ecNumber>
    </submittedName>
</protein>
<dbReference type="Pfam" id="PF00561">
    <property type="entry name" value="Abhydrolase_1"/>
    <property type="match status" value="1"/>
</dbReference>
<dbReference type="GO" id="GO:0106435">
    <property type="term" value="F:carboxylesterase activity"/>
    <property type="evidence" value="ECO:0007669"/>
    <property type="project" value="UniProtKB-EC"/>
</dbReference>
<dbReference type="InterPro" id="IPR000073">
    <property type="entry name" value="AB_hydrolase_1"/>
</dbReference>
<accession>A0A645E7K5</accession>
<dbReference type="InterPro" id="IPR029058">
    <property type="entry name" value="AB_hydrolase_fold"/>
</dbReference>
<dbReference type="Gene3D" id="3.40.50.1820">
    <property type="entry name" value="alpha/beta hydrolase"/>
    <property type="match status" value="1"/>
</dbReference>
<dbReference type="EMBL" id="VSSQ01043756">
    <property type="protein sequence ID" value="MPM97481.1"/>
    <property type="molecule type" value="Genomic_DNA"/>
</dbReference>
<evidence type="ECO:0000259" key="1">
    <source>
        <dbReference type="Pfam" id="PF00561"/>
    </source>
</evidence>
<sequence length="179" mass="20491">MDETLTGLGLNEFFLCGLSIGGWNAANYAGYYPQKVLKLIMLSPVQTFAKMHMSFFMKIMKMGFHPTRENVENYIGWGSEREEPLPDSIIRQFTISVMNMNSSASFPKWIKKEHLLNLNMPVLLMLGEYEFAFSIPQAIKRAKHLVKNLELKIVNNSSHLLCVSKPDSINNEIVEFINK</sequence>
<dbReference type="GO" id="GO:0047372">
    <property type="term" value="F:monoacylglycerol lipase activity"/>
    <property type="evidence" value="ECO:0007669"/>
    <property type="project" value="TreeGrafter"/>
</dbReference>
<dbReference type="PANTHER" id="PTHR43798">
    <property type="entry name" value="MONOACYLGLYCEROL LIPASE"/>
    <property type="match status" value="1"/>
</dbReference>
<dbReference type="EC" id="3.1.1.1" evidence="2"/>
<evidence type="ECO:0000313" key="2">
    <source>
        <dbReference type="EMBL" id="MPM97481.1"/>
    </source>
</evidence>
<proteinExistence type="predicted"/>